<dbReference type="Proteomes" id="UP000199046">
    <property type="component" value="Unassembled WGS sequence"/>
</dbReference>
<keyword evidence="2" id="KW-1185">Reference proteome</keyword>
<sequence>MTYAYKPVSRDARDTDPAAEAGQAFMVYDEDTLDQEGIYTCEEEAKYYCDMLNRPVTDNPAPEDVHPDHKM</sequence>
<evidence type="ECO:0000313" key="1">
    <source>
        <dbReference type="EMBL" id="SFC72536.1"/>
    </source>
</evidence>
<accession>A0A1I1LHV4</accession>
<name>A0A1I1LHV4_9GAMM</name>
<organism evidence="1 2">
    <name type="scientific">Kushneria avicenniae</name>
    <dbReference type="NCBI Taxonomy" id="402385"/>
    <lineage>
        <taxon>Bacteria</taxon>
        <taxon>Pseudomonadati</taxon>
        <taxon>Pseudomonadota</taxon>
        <taxon>Gammaproteobacteria</taxon>
        <taxon>Oceanospirillales</taxon>
        <taxon>Halomonadaceae</taxon>
        <taxon>Kushneria</taxon>
    </lineage>
</organism>
<evidence type="ECO:0000313" key="2">
    <source>
        <dbReference type="Proteomes" id="UP000199046"/>
    </source>
</evidence>
<protein>
    <submittedName>
        <fullName evidence="1">Uncharacterized protein</fullName>
    </submittedName>
</protein>
<dbReference type="AlphaFoldDB" id="A0A1I1LHV4"/>
<proteinExistence type="predicted"/>
<dbReference type="OrthoDB" id="6183661at2"/>
<reference evidence="2" key="1">
    <citation type="submission" date="2016-10" db="EMBL/GenBank/DDBJ databases">
        <authorList>
            <person name="Varghese N."/>
            <person name="Submissions S."/>
        </authorList>
    </citation>
    <scope>NUCLEOTIDE SEQUENCE [LARGE SCALE GENOMIC DNA]</scope>
    <source>
        <strain evidence="2">DSM 23439</strain>
    </source>
</reference>
<dbReference type="EMBL" id="FOLY01000005">
    <property type="protein sequence ID" value="SFC72536.1"/>
    <property type="molecule type" value="Genomic_DNA"/>
</dbReference>
<dbReference type="RefSeq" id="WP_090134486.1">
    <property type="nucleotide sequence ID" value="NZ_FOLY01000005.1"/>
</dbReference>
<gene>
    <name evidence="1" type="ORF">SAMN05421848_2469</name>
</gene>